<protein>
    <recommendedName>
        <fullName evidence="3">Secreted protein</fullName>
    </recommendedName>
</protein>
<dbReference type="AlphaFoldDB" id="A0A0D0ISH6"/>
<dbReference type="InterPro" id="IPR047697">
    <property type="entry name" value="AztD-like"/>
</dbReference>
<reference evidence="1 2" key="1">
    <citation type="submission" date="2015-01" db="EMBL/GenBank/DDBJ databases">
        <title>Draft genome sequence of Leucobacter komagatae strain VKM ST2845.</title>
        <authorList>
            <person name="Karlyshev A.V."/>
            <person name="Kudryashova E.B."/>
        </authorList>
    </citation>
    <scope>NUCLEOTIDE SEQUENCE [LARGE SCALE GENOMIC DNA]</scope>
    <source>
        <strain evidence="1 2">VKM ST2845</strain>
    </source>
</reference>
<comment type="caution">
    <text evidence="1">The sequence shown here is derived from an EMBL/GenBank/DDBJ whole genome shotgun (WGS) entry which is preliminary data.</text>
</comment>
<dbReference type="NCBIfam" id="NF038015">
    <property type="entry name" value="AztD"/>
    <property type="match status" value="1"/>
</dbReference>
<dbReference type="Proteomes" id="UP000032120">
    <property type="component" value="Unassembled WGS sequence"/>
</dbReference>
<dbReference type="InterPro" id="IPR018391">
    <property type="entry name" value="PQQ_b-propeller_rpt"/>
</dbReference>
<dbReference type="SUPFAM" id="SSF63829">
    <property type="entry name" value="Calcium-dependent phosphotriesterase"/>
    <property type="match status" value="1"/>
</dbReference>
<dbReference type="InterPro" id="IPR015943">
    <property type="entry name" value="WD40/YVTN_repeat-like_dom_sf"/>
</dbReference>
<gene>
    <name evidence="1" type="ORF">SD72_00745</name>
</gene>
<sequence>MAAAAAGLGVAVLAACSATPSSEPAQPGSDAAAPAAHDTRLAVSTPGGVTVLSSGANNGGDFATIGSLKTDEFTRLNAFGDGKHLLLSTSQGFEVLDADSAELTGLVFPATTPGHVVRHDGSTMLFDDGTGHTTVLATDALLKDDSHAPASRTYEADAPHHGVSIELSDGTLLTTVGTDEGRTGALALEGHDDHWHEHATSDECPGIHGEGTARDEVAVFGCEDGALLFKNGSFTKLTAPDAFGRMGNAFAADDSPFVVGDYKNDPDAEGYLLSAVTLIDTAAETLTVAELPENVRYTFRDVVRGPEGNAYILSADGAIHVLDPKTGKIIDSFDVIAPWEGPANWQDAHPAIVADGDIAYVTEPATKSIHAVDLATGKTIASTTLDGVPNELAVAVG</sequence>
<dbReference type="SMART" id="SM00564">
    <property type="entry name" value="PQQ"/>
    <property type="match status" value="2"/>
</dbReference>
<keyword evidence="2" id="KW-1185">Reference proteome</keyword>
<proteinExistence type="predicted"/>
<evidence type="ECO:0000313" key="1">
    <source>
        <dbReference type="EMBL" id="KIP53912.1"/>
    </source>
</evidence>
<name>A0A0D0ISH6_9MICO</name>
<dbReference type="EMBL" id="JXSQ01000001">
    <property type="protein sequence ID" value="KIP53912.1"/>
    <property type="molecule type" value="Genomic_DNA"/>
</dbReference>
<evidence type="ECO:0008006" key="3">
    <source>
        <dbReference type="Google" id="ProtNLM"/>
    </source>
</evidence>
<dbReference type="Gene3D" id="2.130.10.10">
    <property type="entry name" value="YVTN repeat-like/Quinoprotein amine dehydrogenase"/>
    <property type="match status" value="1"/>
</dbReference>
<accession>A0A0D0ISH6</accession>
<organism evidence="1 2">
    <name type="scientific">Leucobacter komagatae</name>
    <dbReference type="NCBI Taxonomy" id="55969"/>
    <lineage>
        <taxon>Bacteria</taxon>
        <taxon>Bacillati</taxon>
        <taxon>Actinomycetota</taxon>
        <taxon>Actinomycetes</taxon>
        <taxon>Micrococcales</taxon>
        <taxon>Microbacteriaceae</taxon>
        <taxon>Leucobacter</taxon>
    </lineage>
</organism>
<evidence type="ECO:0000313" key="2">
    <source>
        <dbReference type="Proteomes" id="UP000032120"/>
    </source>
</evidence>